<dbReference type="InterPro" id="IPR041492">
    <property type="entry name" value="HAD_2"/>
</dbReference>
<dbReference type="Gene3D" id="3.40.50.1000">
    <property type="entry name" value="HAD superfamily/HAD-like"/>
    <property type="match status" value="1"/>
</dbReference>
<dbReference type="InterPro" id="IPR023214">
    <property type="entry name" value="HAD_sf"/>
</dbReference>
<dbReference type="AlphaFoldDB" id="A0A1M5VUZ6"/>
<protein>
    <submittedName>
        <fullName evidence="5">Haloacid dehalogenase superfamily, subfamily IA, variant 3 with third motif having DD or ED</fullName>
    </submittedName>
</protein>
<evidence type="ECO:0000256" key="3">
    <source>
        <dbReference type="ARBA" id="ARBA00022723"/>
    </source>
</evidence>
<keyword evidence="3" id="KW-0479">Metal-binding</keyword>
<dbReference type="PRINTS" id="PR00413">
    <property type="entry name" value="HADHALOGNASE"/>
</dbReference>
<dbReference type="InterPro" id="IPR036412">
    <property type="entry name" value="HAD-like_sf"/>
</dbReference>
<dbReference type="PANTHER" id="PTHR46193:SF10">
    <property type="entry name" value="6-PHOSPHOGLUCONATE PHOSPHATASE"/>
    <property type="match status" value="1"/>
</dbReference>
<reference evidence="6" key="1">
    <citation type="submission" date="2016-11" db="EMBL/GenBank/DDBJ databases">
        <authorList>
            <person name="Varghese N."/>
            <person name="Submissions S."/>
        </authorList>
    </citation>
    <scope>NUCLEOTIDE SEQUENCE [LARGE SCALE GENOMIC DNA]</scope>
    <source>
        <strain evidence="6">DSM 25330</strain>
    </source>
</reference>
<dbReference type="SUPFAM" id="SSF56784">
    <property type="entry name" value="HAD-like"/>
    <property type="match status" value="1"/>
</dbReference>
<organism evidence="5 6">
    <name type="scientific">Winogradskyella jejuensis</name>
    <dbReference type="NCBI Taxonomy" id="1089305"/>
    <lineage>
        <taxon>Bacteria</taxon>
        <taxon>Pseudomonadati</taxon>
        <taxon>Bacteroidota</taxon>
        <taxon>Flavobacteriia</taxon>
        <taxon>Flavobacteriales</taxon>
        <taxon>Flavobacteriaceae</taxon>
        <taxon>Winogradskyella</taxon>
    </lineage>
</organism>
<keyword evidence="6" id="KW-1185">Reference proteome</keyword>
<keyword evidence="4" id="KW-0460">Magnesium</keyword>
<evidence type="ECO:0000256" key="2">
    <source>
        <dbReference type="ARBA" id="ARBA00006171"/>
    </source>
</evidence>
<dbReference type="PANTHER" id="PTHR46193">
    <property type="entry name" value="6-PHOSPHOGLUCONATE PHOSPHATASE"/>
    <property type="match status" value="1"/>
</dbReference>
<dbReference type="InterPro" id="IPR023198">
    <property type="entry name" value="PGP-like_dom2"/>
</dbReference>
<dbReference type="RefSeq" id="WP_073087681.1">
    <property type="nucleotide sequence ID" value="NZ_FQWS01000005.1"/>
</dbReference>
<comment type="cofactor">
    <cofactor evidence="1">
        <name>Mg(2+)</name>
        <dbReference type="ChEBI" id="CHEBI:18420"/>
    </cofactor>
</comment>
<dbReference type="GO" id="GO:0003824">
    <property type="term" value="F:catalytic activity"/>
    <property type="evidence" value="ECO:0007669"/>
    <property type="project" value="UniProtKB-ARBA"/>
</dbReference>
<comment type="similarity">
    <text evidence="2">Belongs to the HAD-like hydrolase superfamily. CbbY/CbbZ/Gph/YieH family.</text>
</comment>
<dbReference type="Proteomes" id="UP000184522">
    <property type="component" value="Unassembled WGS sequence"/>
</dbReference>
<dbReference type="Pfam" id="PF13419">
    <property type="entry name" value="HAD_2"/>
    <property type="match status" value="1"/>
</dbReference>
<dbReference type="NCBIfam" id="TIGR01509">
    <property type="entry name" value="HAD-SF-IA-v3"/>
    <property type="match status" value="1"/>
</dbReference>
<name>A0A1M5VUZ6_9FLAO</name>
<evidence type="ECO:0000256" key="1">
    <source>
        <dbReference type="ARBA" id="ARBA00001946"/>
    </source>
</evidence>
<dbReference type="InterPro" id="IPR006439">
    <property type="entry name" value="HAD-SF_hydro_IA"/>
</dbReference>
<evidence type="ECO:0000313" key="6">
    <source>
        <dbReference type="Proteomes" id="UP000184522"/>
    </source>
</evidence>
<proteinExistence type="inferred from homology"/>
<dbReference type="SFLD" id="SFLDS00003">
    <property type="entry name" value="Haloacid_Dehalogenase"/>
    <property type="match status" value="1"/>
</dbReference>
<dbReference type="SFLD" id="SFLDG01129">
    <property type="entry name" value="C1.5:_HAD__Beta-PGM__Phosphata"/>
    <property type="match status" value="1"/>
</dbReference>
<evidence type="ECO:0000256" key="4">
    <source>
        <dbReference type="ARBA" id="ARBA00022842"/>
    </source>
</evidence>
<gene>
    <name evidence="5" type="ORF">SAMN05444148_2829</name>
</gene>
<dbReference type="EMBL" id="FQWS01000005">
    <property type="protein sequence ID" value="SHH79082.1"/>
    <property type="molecule type" value="Genomic_DNA"/>
</dbReference>
<evidence type="ECO:0000313" key="5">
    <source>
        <dbReference type="EMBL" id="SHH79082.1"/>
    </source>
</evidence>
<dbReference type="OrthoDB" id="9797743at2"/>
<accession>A0A1M5VUZ6</accession>
<dbReference type="InterPro" id="IPR051600">
    <property type="entry name" value="Beta-PGM-like"/>
</dbReference>
<sequence length="220" mass="24820">MKYNCIIFDCDGVLVDSLSLSNKIMLELIKPFGISNEFKKVIDNYNGGSLKASLDKIEELINEELPKNFVKEYRNLTYETFKKELRPIKGITEFIKKINIPICVASSGPREKIIENLKTTNLLKYFGGNIFSSYDIQSWKPEPGIFIHAANKMGFKPQECVVIEDSLDGIQAALSGGFNIIGFATESNFEEMNKTQAIVFKSIIEIEQSVIEKTNVNNDV</sequence>
<dbReference type="Gene3D" id="1.10.150.240">
    <property type="entry name" value="Putative phosphatase, domain 2"/>
    <property type="match status" value="1"/>
</dbReference>
<dbReference type="STRING" id="1089305.SAMN05444148_2829"/>
<dbReference type="GO" id="GO:0046872">
    <property type="term" value="F:metal ion binding"/>
    <property type="evidence" value="ECO:0007669"/>
    <property type="project" value="UniProtKB-KW"/>
</dbReference>